<organism evidence="1 2">
    <name type="scientific">Meloidogyne enterolobii</name>
    <name type="common">Root-knot nematode worm</name>
    <name type="synonym">Meloidogyne mayaguensis</name>
    <dbReference type="NCBI Taxonomy" id="390850"/>
    <lineage>
        <taxon>Eukaryota</taxon>
        <taxon>Metazoa</taxon>
        <taxon>Ecdysozoa</taxon>
        <taxon>Nematoda</taxon>
        <taxon>Chromadorea</taxon>
        <taxon>Rhabditida</taxon>
        <taxon>Tylenchina</taxon>
        <taxon>Tylenchomorpha</taxon>
        <taxon>Tylenchoidea</taxon>
        <taxon>Meloidogynidae</taxon>
        <taxon>Meloidogyninae</taxon>
        <taxon>Meloidogyne</taxon>
    </lineage>
</organism>
<dbReference type="Proteomes" id="UP001497535">
    <property type="component" value="Unassembled WGS sequence"/>
</dbReference>
<evidence type="ECO:0000313" key="1">
    <source>
        <dbReference type="EMBL" id="CAK5077471.1"/>
    </source>
</evidence>
<gene>
    <name evidence="1" type="ORF">MENTE1834_LOCUS24391</name>
</gene>
<proteinExistence type="predicted"/>
<protein>
    <submittedName>
        <fullName evidence="1">Uncharacterized protein</fullName>
    </submittedName>
</protein>
<keyword evidence="2" id="KW-1185">Reference proteome</keyword>
<reference evidence="1" key="1">
    <citation type="submission" date="2023-11" db="EMBL/GenBank/DDBJ databases">
        <authorList>
            <person name="Poullet M."/>
        </authorList>
    </citation>
    <scope>NUCLEOTIDE SEQUENCE</scope>
    <source>
        <strain evidence="1">E1834</strain>
    </source>
</reference>
<comment type="caution">
    <text evidence="1">The sequence shown here is derived from an EMBL/GenBank/DDBJ whole genome shotgun (WGS) entry which is preliminary data.</text>
</comment>
<accession>A0ACB0ZES8</accession>
<evidence type="ECO:0000313" key="2">
    <source>
        <dbReference type="Proteomes" id="UP001497535"/>
    </source>
</evidence>
<sequence>MIFVFIFLECFLVGTLPLLKVSFFHPRLFLMESILINPTNCLYLDPPRFYYLLHVTRPAPR</sequence>
<dbReference type="EMBL" id="CAVMJV010000032">
    <property type="protein sequence ID" value="CAK5077471.1"/>
    <property type="molecule type" value="Genomic_DNA"/>
</dbReference>
<name>A0ACB0ZES8_MELEN</name>